<name>A0A8H3ICU0_9LECA</name>
<proteinExistence type="inferred from homology"/>
<dbReference type="PANTHER" id="PTHR12585">
    <property type="entry name" value="SCC1 / RAD21 FAMILY MEMBER"/>
    <property type="match status" value="1"/>
</dbReference>
<dbReference type="Proteomes" id="UP000664534">
    <property type="component" value="Unassembled WGS sequence"/>
</dbReference>
<evidence type="ECO:0000256" key="2">
    <source>
        <dbReference type="ARBA" id="ARBA00009870"/>
    </source>
</evidence>
<dbReference type="InterPro" id="IPR006909">
    <property type="entry name" value="Rad21/Rec8_C_eu"/>
</dbReference>
<dbReference type="Pfam" id="PF04824">
    <property type="entry name" value="Rad21_Rec8"/>
    <property type="match status" value="1"/>
</dbReference>
<feature type="domain" description="Rad21/Rec8-like protein N-terminal" evidence="6">
    <location>
        <begin position="1"/>
        <end position="111"/>
    </location>
</feature>
<evidence type="ECO:0000313" key="8">
    <source>
        <dbReference type="Proteomes" id="UP000664534"/>
    </source>
</evidence>
<comment type="similarity">
    <text evidence="2">Belongs to the rad21 family.</text>
</comment>
<feature type="region of interest" description="Disordered" evidence="4">
    <location>
        <begin position="301"/>
        <end position="348"/>
    </location>
</feature>
<keyword evidence="3" id="KW-0539">Nucleus</keyword>
<accession>A0A8H3ICU0</accession>
<dbReference type="GO" id="GO:0007064">
    <property type="term" value="P:mitotic sister chromatid cohesion"/>
    <property type="evidence" value="ECO:0007669"/>
    <property type="project" value="TreeGrafter"/>
</dbReference>
<comment type="subcellular location">
    <subcellularLocation>
        <location evidence="1">Nucleus</location>
    </subcellularLocation>
</comment>
<feature type="region of interest" description="Disordered" evidence="4">
    <location>
        <begin position="546"/>
        <end position="580"/>
    </location>
</feature>
<evidence type="ECO:0000259" key="5">
    <source>
        <dbReference type="Pfam" id="PF04824"/>
    </source>
</evidence>
<organism evidence="7 8">
    <name type="scientific">Imshaugia aleurites</name>
    <dbReference type="NCBI Taxonomy" id="172621"/>
    <lineage>
        <taxon>Eukaryota</taxon>
        <taxon>Fungi</taxon>
        <taxon>Dikarya</taxon>
        <taxon>Ascomycota</taxon>
        <taxon>Pezizomycotina</taxon>
        <taxon>Lecanoromycetes</taxon>
        <taxon>OSLEUM clade</taxon>
        <taxon>Lecanoromycetidae</taxon>
        <taxon>Lecanorales</taxon>
        <taxon>Lecanorineae</taxon>
        <taxon>Parmeliaceae</taxon>
        <taxon>Imshaugia</taxon>
    </lineage>
</organism>
<feature type="domain" description="Rad21/Rec8-like protein C-terminal eukaryotic" evidence="5">
    <location>
        <begin position="667"/>
        <end position="707"/>
    </location>
</feature>
<dbReference type="EMBL" id="CAJPDT010000008">
    <property type="protein sequence ID" value="CAF9911360.1"/>
    <property type="molecule type" value="Genomic_DNA"/>
</dbReference>
<keyword evidence="8" id="KW-1185">Reference proteome</keyword>
<dbReference type="Pfam" id="PF04825">
    <property type="entry name" value="Rad21_Rec8_N"/>
    <property type="match status" value="1"/>
</dbReference>
<evidence type="ECO:0000256" key="3">
    <source>
        <dbReference type="ARBA" id="ARBA00023242"/>
    </source>
</evidence>
<dbReference type="GO" id="GO:0005634">
    <property type="term" value="C:nucleus"/>
    <property type="evidence" value="ECO:0007669"/>
    <property type="project" value="UniProtKB-SubCell"/>
</dbReference>
<reference evidence="7" key="1">
    <citation type="submission" date="2021-03" db="EMBL/GenBank/DDBJ databases">
        <authorList>
            <person name="Tagirdzhanova G."/>
        </authorList>
    </citation>
    <scope>NUCLEOTIDE SEQUENCE</scope>
</reference>
<feature type="compositionally biased region" description="Basic and acidic residues" evidence="4">
    <location>
        <begin position="448"/>
        <end position="467"/>
    </location>
</feature>
<evidence type="ECO:0000256" key="1">
    <source>
        <dbReference type="ARBA" id="ARBA00004123"/>
    </source>
</evidence>
<protein>
    <recommendedName>
        <fullName evidence="9">Rad21/Rec8-like protein N-terminal domain-containing protein</fullName>
    </recommendedName>
</protein>
<gene>
    <name evidence="7" type="ORF">IMSHALPRED_010006</name>
</gene>
<dbReference type="GO" id="GO:0030892">
    <property type="term" value="C:mitotic cohesin complex"/>
    <property type="evidence" value="ECO:0007669"/>
    <property type="project" value="TreeGrafter"/>
</dbReference>
<feature type="region of interest" description="Disordered" evidence="4">
    <location>
        <begin position="431"/>
        <end position="467"/>
    </location>
</feature>
<dbReference type="InterPro" id="IPR039781">
    <property type="entry name" value="Rad21/Rec8-like"/>
</dbReference>
<evidence type="ECO:0000256" key="4">
    <source>
        <dbReference type="SAM" id="MobiDB-lite"/>
    </source>
</evidence>
<sequence length="711" mass="75359">MFYSHEILASREGGIATVWLVATLGSRSNSKKINRKAILEVDVPKTCGIIIQPEAPMALRLQSNLLYGVSRVFSQQCGFVLSDAQIAQNNMRMLLKAVRTSELDPNAGKARPDQLVIQDDPAFFPDLALPGLDIDLSALDISTDDSSRRSSILSPHSQHSSLSSHSEADKSVLGLIIPSSYSGAGGDPGGFILPGENVSSAQRSARIGRLLDDEDEGFNIDPGFTIDADGNLVEERTPGPGAAPAGGMPLGSDSAASARVRQELLEGQQAGRLELGAMDLDLDLPRIDDDIVLPDAEAFPTTASQAPAGSGILGPESGVHREQESSESAEAPLQRKRRAPKILPVDERQELRNTDLAHWNTDYLGNMAEATEAKISHKAPFLAKKNAAFWVIGAGIGSVGVGLGSSKLQSPLDGFAGEVMMEALTGVRISTAGQKRGRDEEEDYESDSEARRVRLRDGDGDQMGRGDDMMLNDDGTMMISASDGVEVGRHAPPPLEDPSMPWNISSAIGSRQGSIARGRGFASSVGGFPTSAGAPSSLPPVGGVGSLDRRASRMPSASPLVGRGRPRYSSLEIPPADDDDELLGGRHISDDQAVDDFELYGPAAAVDTQTAGQSQWMRATLNQEANNFLEFVKAEIAALPATASDDEDELSGDRVSKSSVSFERLLPPTQHSKIVAAQALHHLLALATKSLITVRQDSPYGSIDLSLPVGV</sequence>
<evidence type="ECO:0000313" key="7">
    <source>
        <dbReference type="EMBL" id="CAF9911360.1"/>
    </source>
</evidence>
<dbReference type="InterPro" id="IPR036390">
    <property type="entry name" value="WH_DNA-bd_sf"/>
</dbReference>
<dbReference type="SUPFAM" id="SSF46785">
    <property type="entry name" value="Winged helix' DNA-binding domain"/>
    <property type="match status" value="1"/>
</dbReference>
<dbReference type="CDD" id="cd21789">
    <property type="entry name" value="Rad21_Rec8_M_SpRec8p-like"/>
    <property type="match status" value="1"/>
</dbReference>
<evidence type="ECO:0008006" key="9">
    <source>
        <dbReference type="Google" id="ProtNLM"/>
    </source>
</evidence>
<comment type="caution">
    <text evidence="7">The sequence shown here is derived from an EMBL/GenBank/DDBJ whole genome shotgun (WGS) entry which is preliminary data.</text>
</comment>
<dbReference type="OrthoDB" id="5427633at2759"/>
<dbReference type="GO" id="GO:0003682">
    <property type="term" value="F:chromatin binding"/>
    <property type="evidence" value="ECO:0007669"/>
    <property type="project" value="TreeGrafter"/>
</dbReference>
<dbReference type="InterPro" id="IPR006910">
    <property type="entry name" value="Rad21_Rec8_N"/>
</dbReference>
<dbReference type="AlphaFoldDB" id="A0A8H3ICU0"/>
<dbReference type="PANTHER" id="PTHR12585:SF70">
    <property type="entry name" value="RAD21_REC8 N TERMINAL DOMAIN PROTEIN (AFU_ORTHOLOGUE AFUA_6G02900)"/>
    <property type="match status" value="1"/>
</dbReference>
<evidence type="ECO:0000259" key="6">
    <source>
        <dbReference type="Pfam" id="PF04825"/>
    </source>
</evidence>